<evidence type="ECO:0000313" key="2">
    <source>
        <dbReference type="EMBL" id="TCK22254.1"/>
    </source>
</evidence>
<evidence type="ECO:0000313" key="3">
    <source>
        <dbReference type="Proteomes" id="UP000295560"/>
    </source>
</evidence>
<dbReference type="Gene3D" id="2.30.110.10">
    <property type="entry name" value="Electron Transport, Fmn-binding Protein, Chain A"/>
    <property type="match status" value="1"/>
</dbReference>
<dbReference type="RefSeq" id="WP_132430979.1">
    <property type="nucleotide sequence ID" value="NZ_SMFZ01000002.1"/>
</dbReference>
<dbReference type="EMBL" id="SMFZ01000002">
    <property type="protein sequence ID" value="TCK22254.1"/>
    <property type="molecule type" value="Genomic_DNA"/>
</dbReference>
<reference evidence="2 3" key="1">
    <citation type="submission" date="2019-03" db="EMBL/GenBank/DDBJ databases">
        <title>Sequencing the genomes of 1000 actinobacteria strains.</title>
        <authorList>
            <person name="Klenk H.-P."/>
        </authorList>
    </citation>
    <scope>NUCLEOTIDE SEQUENCE [LARGE SCALE GENOMIC DNA]</scope>
    <source>
        <strain evidence="2 3">DSM 44969</strain>
    </source>
</reference>
<name>A0A4R1HIX3_PSEEN</name>
<dbReference type="SUPFAM" id="SSF50475">
    <property type="entry name" value="FMN-binding split barrel"/>
    <property type="match status" value="1"/>
</dbReference>
<protein>
    <recommendedName>
        <fullName evidence="1">Pyridoxamine 5'-phosphate oxidase N-terminal domain-containing protein</fullName>
    </recommendedName>
</protein>
<dbReference type="Pfam" id="PF01243">
    <property type="entry name" value="PNPOx_N"/>
    <property type="match status" value="1"/>
</dbReference>
<dbReference type="Proteomes" id="UP000295560">
    <property type="component" value="Unassembled WGS sequence"/>
</dbReference>
<accession>A0A4R1HIX3</accession>
<dbReference type="PANTHER" id="PTHR42815">
    <property type="entry name" value="FAD-BINDING, PUTATIVE (AFU_ORTHOLOGUE AFUA_6G07600)-RELATED"/>
    <property type="match status" value="1"/>
</dbReference>
<dbReference type="InterPro" id="IPR011576">
    <property type="entry name" value="Pyridox_Oxase_N"/>
</dbReference>
<dbReference type="OrthoDB" id="9790331at2"/>
<keyword evidence="3" id="KW-1185">Reference proteome</keyword>
<proteinExistence type="predicted"/>
<comment type="caution">
    <text evidence="2">The sequence shown here is derived from an EMBL/GenBank/DDBJ whole genome shotgun (WGS) entry which is preliminary data.</text>
</comment>
<dbReference type="PANTHER" id="PTHR42815:SF2">
    <property type="entry name" value="FAD-BINDING, PUTATIVE (AFU_ORTHOLOGUE AFUA_6G07600)-RELATED"/>
    <property type="match status" value="1"/>
</dbReference>
<dbReference type="InterPro" id="IPR012349">
    <property type="entry name" value="Split_barrel_FMN-bd"/>
</dbReference>
<organism evidence="2 3">
    <name type="scientific">Pseudonocardia endophytica</name>
    <dbReference type="NCBI Taxonomy" id="401976"/>
    <lineage>
        <taxon>Bacteria</taxon>
        <taxon>Bacillati</taxon>
        <taxon>Actinomycetota</taxon>
        <taxon>Actinomycetes</taxon>
        <taxon>Pseudonocardiales</taxon>
        <taxon>Pseudonocardiaceae</taxon>
        <taxon>Pseudonocardia</taxon>
    </lineage>
</organism>
<feature type="domain" description="Pyridoxamine 5'-phosphate oxidase N-terminal" evidence="1">
    <location>
        <begin position="31"/>
        <end position="151"/>
    </location>
</feature>
<dbReference type="AlphaFoldDB" id="A0A4R1HIX3"/>
<dbReference type="InterPro" id="IPR024029">
    <property type="entry name" value="Pyridox_Oxase_FMN-dep"/>
</dbReference>
<dbReference type="NCBIfam" id="TIGR04025">
    <property type="entry name" value="PPOX_FMN_DR2398"/>
    <property type="match status" value="1"/>
</dbReference>
<sequence length="205" mass="22515">MAREIRSLSELREIVKEPPRQIADKAIDHIDAESARFVAASPFFLFATADAQGRVDVSPRGDPPGSVLVIDERTLAFGDRKGNRRLDSLTNILEQPQVGMLFVVPGIGDTLRVNGTARIVAEAPYLDALAVEGSTPSLSIEVSVTELYLHCAKAFARSHLWDTGTWPDRDDVPTAGRMARSQLGVRLPARLIDAALRRDARVNRY</sequence>
<gene>
    <name evidence="2" type="ORF">EV378_6255</name>
</gene>
<evidence type="ECO:0000259" key="1">
    <source>
        <dbReference type="Pfam" id="PF01243"/>
    </source>
</evidence>